<reference evidence="2 3" key="1">
    <citation type="journal article" date="2014" name="Agronomy (Basel)">
        <title>A Draft Genome Sequence for Ensete ventricosum, the Drought-Tolerant Tree Against Hunger.</title>
        <authorList>
            <person name="Harrison J."/>
            <person name="Moore K.A."/>
            <person name="Paszkiewicz K."/>
            <person name="Jones T."/>
            <person name="Grant M."/>
            <person name="Ambacheew D."/>
            <person name="Muzemil S."/>
            <person name="Studholme D.J."/>
        </authorList>
    </citation>
    <scope>NUCLEOTIDE SEQUENCE [LARGE SCALE GENOMIC DNA]</scope>
</reference>
<evidence type="ECO:0000313" key="2">
    <source>
        <dbReference type="EMBL" id="RRT81945.1"/>
    </source>
</evidence>
<name>A0A427B0I8_ENSVE</name>
<gene>
    <name evidence="2" type="ORF">B296_00012538</name>
</gene>
<proteinExistence type="predicted"/>
<dbReference type="AlphaFoldDB" id="A0A427B0I8"/>
<organism evidence="2 3">
    <name type="scientific">Ensete ventricosum</name>
    <name type="common">Abyssinian banana</name>
    <name type="synonym">Musa ensete</name>
    <dbReference type="NCBI Taxonomy" id="4639"/>
    <lineage>
        <taxon>Eukaryota</taxon>
        <taxon>Viridiplantae</taxon>
        <taxon>Streptophyta</taxon>
        <taxon>Embryophyta</taxon>
        <taxon>Tracheophyta</taxon>
        <taxon>Spermatophyta</taxon>
        <taxon>Magnoliopsida</taxon>
        <taxon>Liliopsida</taxon>
        <taxon>Zingiberales</taxon>
        <taxon>Musaceae</taxon>
        <taxon>Ensete</taxon>
    </lineage>
</organism>
<protein>
    <submittedName>
        <fullName evidence="2">Uncharacterized protein</fullName>
    </submittedName>
</protein>
<accession>A0A427B0I8</accession>
<sequence length="69" mass="7475">MSDLLRGENPEIPLEIWGRRGPAVSYAQPGEALDGIIHIAPRSSDGRCGTETNGGKKKNPTGNEERRFA</sequence>
<comment type="caution">
    <text evidence="2">The sequence shown here is derived from an EMBL/GenBank/DDBJ whole genome shotgun (WGS) entry which is preliminary data.</text>
</comment>
<evidence type="ECO:0000313" key="3">
    <source>
        <dbReference type="Proteomes" id="UP000287651"/>
    </source>
</evidence>
<dbReference type="EMBL" id="AMZH03000793">
    <property type="protein sequence ID" value="RRT81945.1"/>
    <property type="molecule type" value="Genomic_DNA"/>
</dbReference>
<feature type="region of interest" description="Disordered" evidence="1">
    <location>
        <begin position="41"/>
        <end position="69"/>
    </location>
</feature>
<evidence type="ECO:0000256" key="1">
    <source>
        <dbReference type="SAM" id="MobiDB-lite"/>
    </source>
</evidence>
<dbReference type="Proteomes" id="UP000287651">
    <property type="component" value="Unassembled WGS sequence"/>
</dbReference>